<keyword evidence="5 7" id="KW-1133">Transmembrane helix</keyword>
<dbReference type="PANTHER" id="PTHR40074:SF2">
    <property type="entry name" value="O-ACETYLTRANSFERASE WECH"/>
    <property type="match status" value="1"/>
</dbReference>
<keyword evidence="10" id="KW-1185">Reference proteome</keyword>
<proteinExistence type="inferred from homology"/>
<dbReference type="GO" id="GO:0005886">
    <property type="term" value="C:plasma membrane"/>
    <property type="evidence" value="ECO:0007669"/>
    <property type="project" value="UniProtKB-SubCell"/>
</dbReference>
<dbReference type="Proteomes" id="UP000076268">
    <property type="component" value="Unassembled WGS sequence"/>
</dbReference>
<keyword evidence="3" id="KW-1003">Cell membrane</keyword>
<name>A0A154BSP4_ANASB</name>
<dbReference type="GO" id="GO:0016413">
    <property type="term" value="F:O-acetyltransferase activity"/>
    <property type="evidence" value="ECO:0007669"/>
    <property type="project" value="TreeGrafter"/>
</dbReference>
<feature type="transmembrane region" description="Helical" evidence="7">
    <location>
        <begin position="157"/>
        <end position="175"/>
    </location>
</feature>
<comment type="subcellular location">
    <subcellularLocation>
        <location evidence="1">Cell membrane</location>
        <topology evidence="1">Multi-pass membrane protein</topology>
    </subcellularLocation>
</comment>
<evidence type="ECO:0000256" key="1">
    <source>
        <dbReference type="ARBA" id="ARBA00004651"/>
    </source>
</evidence>
<organism evidence="9 10">
    <name type="scientific">Anaerosporomusa subterranea</name>
    <dbReference type="NCBI Taxonomy" id="1794912"/>
    <lineage>
        <taxon>Bacteria</taxon>
        <taxon>Bacillati</taxon>
        <taxon>Bacillota</taxon>
        <taxon>Negativicutes</taxon>
        <taxon>Acetonemataceae</taxon>
        <taxon>Anaerosporomusa</taxon>
    </lineage>
</organism>
<evidence type="ECO:0000256" key="7">
    <source>
        <dbReference type="SAM" id="Phobius"/>
    </source>
</evidence>
<feature type="transmembrane region" description="Helical" evidence="7">
    <location>
        <begin position="263"/>
        <end position="282"/>
    </location>
</feature>
<evidence type="ECO:0000256" key="6">
    <source>
        <dbReference type="ARBA" id="ARBA00023136"/>
    </source>
</evidence>
<evidence type="ECO:0000256" key="4">
    <source>
        <dbReference type="ARBA" id="ARBA00022692"/>
    </source>
</evidence>
<dbReference type="GO" id="GO:0009246">
    <property type="term" value="P:enterobacterial common antigen biosynthetic process"/>
    <property type="evidence" value="ECO:0007669"/>
    <property type="project" value="TreeGrafter"/>
</dbReference>
<feature type="transmembrane region" description="Helical" evidence="7">
    <location>
        <begin position="231"/>
        <end position="251"/>
    </location>
</feature>
<dbReference type="InterPro" id="IPR002656">
    <property type="entry name" value="Acyl_transf_3_dom"/>
</dbReference>
<comment type="similarity">
    <text evidence="2">Belongs to the acyltransferase 3 family.</text>
</comment>
<accession>A0A154BSP4</accession>
<feature type="transmembrane region" description="Helical" evidence="7">
    <location>
        <begin position="84"/>
        <end position="102"/>
    </location>
</feature>
<dbReference type="PANTHER" id="PTHR40074">
    <property type="entry name" value="O-ACETYLTRANSFERASE WECH"/>
    <property type="match status" value="1"/>
</dbReference>
<reference evidence="9 10" key="1">
    <citation type="submission" date="2016-02" db="EMBL/GenBank/DDBJ databases">
        <title>Anaerosporomusa subterraneum gen. nov., sp. nov., a spore-forming obligate anaerobe isolated from saprolite.</title>
        <authorList>
            <person name="Choi J.K."/>
            <person name="Shah M."/>
            <person name="Yee N."/>
        </authorList>
    </citation>
    <scope>NUCLEOTIDE SEQUENCE [LARGE SCALE GENOMIC DNA]</scope>
    <source>
        <strain evidence="9 10">RU4</strain>
    </source>
</reference>
<evidence type="ECO:0000256" key="3">
    <source>
        <dbReference type="ARBA" id="ARBA00022475"/>
    </source>
</evidence>
<evidence type="ECO:0000313" key="10">
    <source>
        <dbReference type="Proteomes" id="UP000076268"/>
    </source>
</evidence>
<evidence type="ECO:0000313" key="9">
    <source>
        <dbReference type="EMBL" id="KYZ76992.1"/>
    </source>
</evidence>
<dbReference type="RefSeq" id="WP_066238502.1">
    <property type="nucleotide sequence ID" value="NZ_LSGP01000013.1"/>
</dbReference>
<feature type="transmembrane region" description="Helical" evidence="7">
    <location>
        <begin position="36"/>
        <end position="63"/>
    </location>
</feature>
<feature type="transmembrane region" description="Helical" evidence="7">
    <location>
        <begin position="330"/>
        <end position="350"/>
    </location>
</feature>
<feature type="transmembrane region" description="Helical" evidence="7">
    <location>
        <begin position="122"/>
        <end position="150"/>
    </location>
</feature>
<sequence>MSQRIVAIEHIRGLAMLGVIGIHTGAWSLSNPDVNIHLFALFEIVSRFSVPIFFFITAFGIFYQPDQRSEGLTSIPFSRIRAVFIPYLSWSLLYMASYTFFYDDTTIWQLPKLSEYLLFGLASYQLYFLVILLVFLLCLPLLWLLAVWLAARPLSRLTGLLILQILFNAYSSYSFKPTVSDYWLKLLIEYRLNYWLLHYLWIFMLGAVFALRHLQWQDELKQWQATVRGCFWGSLTLMLGSYYFVVLGLGFSLERAAFTIHQLSPMGVIYTGAAALYLSQVLANPQPPAVTQLLNILAKHSFFIYLVHPFVMSGLSEVVTNYQLVMTVPISLLFFSATVVISLILSYAVLRLSQQFPAVSLLLTGKVPRQRAQE</sequence>
<feature type="transmembrane region" description="Helical" evidence="7">
    <location>
        <begin position="195"/>
        <end position="211"/>
    </location>
</feature>
<dbReference type="STRING" id="1794912.AXX12_02285"/>
<evidence type="ECO:0000256" key="2">
    <source>
        <dbReference type="ARBA" id="ARBA00007400"/>
    </source>
</evidence>
<comment type="caution">
    <text evidence="9">The sequence shown here is derived from an EMBL/GenBank/DDBJ whole genome shotgun (WGS) entry which is preliminary data.</text>
</comment>
<evidence type="ECO:0000256" key="5">
    <source>
        <dbReference type="ARBA" id="ARBA00022989"/>
    </source>
</evidence>
<dbReference type="Pfam" id="PF01757">
    <property type="entry name" value="Acyl_transf_3"/>
    <property type="match status" value="1"/>
</dbReference>
<feature type="domain" description="Acyltransferase 3" evidence="8">
    <location>
        <begin position="6"/>
        <end position="346"/>
    </location>
</feature>
<keyword evidence="6 7" id="KW-0472">Membrane</keyword>
<evidence type="ECO:0000259" key="8">
    <source>
        <dbReference type="Pfam" id="PF01757"/>
    </source>
</evidence>
<gene>
    <name evidence="9" type="ORF">AXX12_02285</name>
</gene>
<dbReference type="EMBL" id="LSGP01000013">
    <property type="protein sequence ID" value="KYZ76992.1"/>
    <property type="molecule type" value="Genomic_DNA"/>
</dbReference>
<feature type="transmembrane region" description="Helical" evidence="7">
    <location>
        <begin position="12"/>
        <end position="30"/>
    </location>
</feature>
<dbReference type="OrthoDB" id="1661854at2"/>
<dbReference type="AlphaFoldDB" id="A0A154BSP4"/>
<keyword evidence="4 7" id="KW-0812">Transmembrane</keyword>
<protein>
    <recommendedName>
        <fullName evidence="8">Acyltransferase 3 domain-containing protein</fullName>
    </recommendedName>
</protein>